<gene>
    <name evidence="3" type="ORF">LTR69_008329</name>
</gene>
<organism evidence="3 4">
    <name type="scientific">Exophiala sideris</name>
    <dbReference type="NCBI Taxonomy" id="1016849"/>
    <lineage>
        <taxon>Eukaryota</taxon>
        <taxon>Fungi</taxon>
        <taxon>Dikarya</taxon>
        <taxon>Ascomycota</taxon>
        <taxon>Pezizomycotina</taxon>
        <taxon>Eurotiomycetes</taxon>
        <taxon>Chaetothyriomycetidae</taxon>
        <taxon>Chaetothyriales</taxon>
        <taxon>Herpotrichiellaceae</taxon>
        <taxon>Exophiala</taxon>
    </lineage>
</organism>
<accession>A0ABR0J345</accession>
<protein>
    <submittedName>
        <fullName evidence="3">Uncharacterized protein</fullName>
    </submittedName>
</protein>
<evidence type="ECO:0000313" key="4">
    <source>
        <dbReference type="Proteomes" id="UP001345691"/>
    </source>
</evidence>
<proteinExistence type="predicted"/>
<feature type="signal peptide" evidence="2">
    <location>
        <begin position="1"/>
        <end position="19"/>
    </location>
</feature>
<evidence type="ECO:0000256" key="1">
    <source>
        <dbReference type="SAM" id="MobiDB-lite"/>
    </source>
</evidence>
<feature type="region of interest" description="Disordered" evidence="1">
    <location>
        <begin position="107"/>
        <end position="137"/>
    </location>
</feature>
<evidence type="ECO:0000256" key="2">
    <source>
        <dbReference type="SAM" id="SignalP"/>
    </source>
</evidence>
<sequence>MLCLSILIAIFLASVLSSASPTIAQNGMNRAELLSGLKLDDSGFLHFADNGVVRSYAGNGTVIDYVPLSNEYLMETAQVNRPFIGNESYQHLLEVWDGVDGNNVKDPKQIFDPPASIRPPPTDFTQPQGQSEAVTPGADDLNVRQLACVGSRCRY</sequence>
<evidence type="ECO:0000313" key="3">
    <source>
        <dbReference type="EMBL" id="KAK5055496.1"/>
    </source>
</evidence>
<name>A0ABR0J345_9EURO</name>
<comment type="caution">
    <text evidence="3">The sequence shown here is derived from an EMBL/GenBank/DDBJ whole genome shotgun (WGS) entry which is preliminary data.</text>
</comment>
<reference evidence="3 4" key="1">
    <citation type="submission" date="2023-08" db="EMBL/GenBank/DDBJ databases">
        <title>Black Yeasts Isolated from many extreme environments.</title>
        <authorList>
            <person name="Coleine C."/>
            <person name="Stajich J.E."/>
            <person name="Selbmann L."/>
        </authorList>
    </citation>
    <scope>NUCLEOTIDE SEQUENCE [LARGE SCALE GENOMIC DNA]</scope>
    <source>
        <strain evidence="3 4">CCFEE 6328</strain>
    </source>
</reference>
<feature type="chain" id="PRO_5047010241" evidence="2">
    <location>
        <begin position="20"/>
        <end position="155"/>
    </location>
</feature>
<feature type="compositionally biased region" description="Polar residues" evidence="1">
    <location>
        <begin position="123"/>
        <end position="133"/>
    </location>
</feature>
<keyword evidence="2" id="KW-0732">Signal</keyword>
<dbReference type="EMBL" id="JAVRRF010000020">
    <property type="protein sequence ID" value="KAK5055496.1"/>
    <property type="molecule type" value="Genomic_DNA"/>
</dbReference>
<dbReference type="Proteomes" id="UP001345691">
    <property type="component" value="Unassembled WGS sequence"/>
</dbReference>
<keyword evidence="4" id="KW-1185">Reference proteome</keyword>